<dbReference type="Gene3D" id="2.60.110.10">
    <property type="entry name" value="Thaumatin"/>
    <property type="match status" value="1"/>
</dbReference>
<feature type="signal peptide" evidence="1">
    <location>
        <begin position="1"/>
        <end position="18"/>
    </location>
</feature>
<comment type="caution">
    <text evidence="2">The sequence shown here is derived from an EMBL/GenBank/DDBJ whole genome shotgun (WGS) entry which is preliminary data.</text>
</comment>
<evidence type="ECO:0000256" key="1">
    <source>
        <dbReference type="SAM" id="SignalP"/>
    </source>
</evidence>
<feature type="chain" id="PRO_5041298900" evidence="1">
    <location>
        <begin position="19"/>
        <end position="191"/>
    </location>
</feature>
<dbReference type="InterPro" id="IPR001938">
    <property type="entry name" value="Thaumatin"/>
</dbReference>
<keyword evidence="3" id="KW-1185">Reference proteome</keyword>
<dbReference type="SUPFAM" id="SSF49870">
    <property type="entry name" value="Osmotin, thaumatin-like protein"/>
    <property type="match status" value="1"/>
</dbReference>
<dbReference type="AlphaFoldDB" id="A0AA38MTR1"/>
<dbReference type="Pfam" id="PF00314">
    <property type="entry name" value="Thaumatin"/>
    <property type="match status" value="1"/>
</dbReference>
<dbReference type="InterPro" id="IPR037176">
    <property type="entry name" value="Osmotin/thaumatin-like_sf"/>
</dbReference>
<reference evidence="2" key="1">
    <citation type="journal article" date="2023" name="G3 (Bethesda)">
        <title>Whole genome assemblies of Zophobas morio and Tenebrio molitor.</title>
        <authorList>
            <person name="Kaur S."/>
            <person name="Stinson S.A."/>
            <person name="diCenzo G.C."/>
        </authorList>
    </citation>
    <scope>NUCLEOTIDE SEQUENCE</scope>
    <source>
        <strain evidence="2">QUZm001</strain>
    </source>
</reference>
<accession>A0AA38MTR1</accession>
<protein>
    <submittedName>
        <fullName evidence="2">Uncharacterized protein</fullName>
    </submittedName>
</protein>
<sequence length="191" mass="21090">MHLVTLLLIAASFSLIEANSIRVNNTGTENLVFILQALGHPPSNGTLIEAGNYTEFLVLNEWEGSFYTYPEECLDHPCDYPVTKISVAFEKYMFGGFYDFLIVDLNKGFNVPASIRSVSRPDCDVISCDANLLEICSEQDQVVDEAGEVVACQTSVLNYQDFKERCPNARVDGGDVDLGVCASMDYELTFG</sequence>
<dbReference type="Proteomes" id="UP001168821">
    <property type="component" value="Unassembled WGS sequence"/>
</dbReference>
<dbReference type="EMBL" id="JALNTZ010000001">
    <property type="protein sequence ID" value="KAJ3667162.1"/>
    <property type="molecule type" value="Genomic_DNA"/>
</dbReference>
<keyword evidence="1" id="KW-0732">Signal</keyword>
<evidence type="ECO:0000313" key="3">
    <source>
        <dbReference type="Proteomes" id="UP001168821"/>
    </source>
</evidence>
<gene>
    <name evidence="2" type="ORF">Zmor_002563</name>
</gene>
<organism evidence="2 3">
    <name type="scientific">Zophobas morio</name>
    <dbReference type="NCBI Taxonomy" id="2755281"/>
    <lineage>
        <taxon>Eukaryota</taxon>
        <taxon>Metazoa</taxon>
        <taxon>Ecdysozoa</taxon>
        <taxon>Arthropoda</taxon>
        <taxon>Hexapoda</taxon>
        <taxon>Insecta</taxon>
        <taxon>Pterygota</taxon>
        <taxon>Neoptera</taxon>
        <taxon>Endopterygota</taxon>
        <taxon>Coleoptera</taxon>
        <taxon>Polyphaga</taxon>
        <taxon>Cucujiformia</taxon>
        <taxon>Tenebrionidae</taxon>
        <taxon>Zophobas</taxon>
    </lineage>
</organism>
<name>A0AA38MTR1_9CUCU</name>
<evidence type="ECO:0000313" key="2">
    <source>
        <dbReference type="EMBL" id="KAJ3667162.1"/>
    </source>
</evidence>
<proteinExistence type="predicted"/>